<reference evidence="1 2" key="1">
    <citation type="journal article" date="2016" name="Mol. Biol. Evol.">
        <title>Genome-Wide Survey of Gut Fungi (Harpellales) Reveals the First Horizontally Transferred Ubiquitin Gene from a Mosquito Host.</title>
        <authorList>
            <person name="Wang Y."/>
            <person name="White M.M."/>
            <person name="Kvist S."/>
            <person name="Moncalvo J.M."/>
        </authorList>
    </citation>
    <scope>NUCLEOTIDE SEQUENCE [LARGE SCALE GENOMIC DNA]</scope>
    <source>
        <strain evidence="1 2">ALG-7-W6</strain>
    </source>
</reference>
<dbReference type="AlphaFoldDB" id="A0A1R0GW12"/>
<sequence>MDVLAASKSISNLGFGLGISNFSKSSGSRWNQNSVGRMINKTFYAEFNSKPNSCLADSKLDLSDHMLISIV</sequence>
<gene>
    <name evidence="1" type="ORF">AYI68_g4864</name>
</gene>
<organism evidence="1 2">
    <name type="scientific">Smittium mucronatum</name>
    <dbReference type="NCBI Taxonomy" id="133383"/>
    <lineage>
        <taxon>Eukaryota</taxon>
        <taxon>Fungi</taxon>
        <taxon>Fungi incertae sedis</taxon>
        <taxon>Zoopagomycota</taxon>
        <taxon>Kickxellomycotina</taxon>
        <taxon>Harpellomycetes</taxon>
        <taxon>Harpellales</taxon>
        <taxon>Legeriomycetaceae</taxon>
        <taxon>Smittium</taxon>
    </lineage>
</organism>
<evidence type="ECO:0000313" key="2">
    <source>
        <dbReference type="Proteomes" id="UP000187455"/>
    </source>
</evidence>
<keyword evidence="2" id="KW-1185">Reference proteome</keyword>
<dbReference type="Proteomes" id="UP000187455">
    <property type="component" value="Unassembled WGS sequence"/>
</dbReference>
<proteinExistence type="predicted"/>
<name>A0A1R0GW12_9FUNG</name>
<protein>
    <submittedName>
        <fullName evidence="1">Uncharacterized protein</fullName>
    </submittedName>
</protein>
<evidence type="ECO:0000313" key="1">
    <source>
        <dbReference type="EMBL" id="OLY81038.1"/>
    </source>
</evidence>
<comment type="caution">
    <text evidence="1">The sequence shown here is derived from an EMBL/GenBank/DDBJ whole genome shotgun (WGS) entry which is preliminary data.</text>
</comment>
<dbReference type="EMBL" id="LSSL01002843">
    <property type="protein sequence ID" value="OLY81038.1"/>
    <property type="molecule type" value="Genomic_DNA"/>
</dbReference>
<dbReference type="OrthoDB" id="5579505at2759"/>
<accession>A0A1R0GW12</accession>